<keyword evidence="1" id="KW-0812">Transmembrane</keyword>
<reference evidence="2 3" key="1">
    <citation type="journal article" date="2016" name="Nat. Commun.">
        <title>Thousands of microbial genomes shed light on interconnected biogeochemical processes in an aquifer system.</title>
        <authorList>
            <person name="Anantharaman K."/>
            <person name="Brown C.T."/>
            <person name="Hug L.A."/>
            <person name="Sharon I."/>
            <person name="Castelle C.J."/>
            <person name="Probst A.J."/>
            <person name="Thomas B.C."/>
            <person name="Singh A."/>
            <person name="Wilkins M.J."/>
            <person name="Karaoz U."/>
            <person name="Brodie E.L."/>
            <person name="Williams K.H."/>
            <person name="Hubbard S.S."/>
            <person name="Banfield J.F."/>
        </authorList>
    </citation>
    <scope>NUCLEOTIDE SEQUENCE [LARGE SCALE GENOMIC DNA]</scope>
</reference>
<evidence type="ECO:0000256" key="1">
    <source>
        <dbReference type="SAM" id="Phobius"/>
    </source>
</evidence>
<accession>A0A1G2KWL9</accession>
<comment type="caution">
    <text evidence="2">The sequence shown here is derived from an EMBL/GenBank/DDBJ whole genome shotgun (WGS) entry which is preliminary data.</text>
</comment>
<dbReference type="Proteomes" id="UP000178510">
    <property type="component" value="Unassembled WGS sequence"/>
</dbReference>
<dbReference type="AlphaFoldDB" id="A0A1G2KWL9"/>
<protein>
    <submittedName>
        <fullName evidence="2">Uncharacterized protein</fullName>
    </submittedName>
</protein>
<evidence type="ECO:0000313" key="3">
    <source>
        <dbReference type="Proteomes" id="UP000178510"/>
    </source>
</evidence>
<keyword evidence="1" id="KW-1133">Transmembrane helix</keyword>
<name>A0A1G2KWL9_9BACT</name>
<proteinExistence type="predicted"/>
<organism evidence="2 3">
    <name type="scientific">Candidatus Sungbacteria bacterium RIFCSPHIGHO2_02_FULL_52_23</name>
    <dbReference type="NCBI Taxonomy" id="1802274"/>
    <lineage>
        <taxon>Bacteria</taxon>
        <taxon>Candidatus Sungiibacteriota</taxon>
    </lineage>
</organism>
<dbReference type="EMBL" id="MHQM01000020">
    <property type="protein sequence ID" value="OHA03788.1"/>
    <property type="molecule type" value="Genomic_DNA"/>
</dbReference>
<keyword evidence="1" id="KW-0472">Membrane</keyword>
<dbReference type="STRING" id="1802274.A3J58_00775"/>
<evidence type="ECO:0000313" key="2">
    <source>
        <dbReference type="EMBL" id="OHA03788.1"/>
    </source>
</evidence>
<sequence length="182" mass="20190">MLSLNLLPPKEKQTVRIREAAEAVGFFAMLALFVLAVGIFFLLPPFLLTHFAVRELRHSLDVEEQEGVNRRGVRVALAEAKKTRTALGEIRAYAAHAPGAGLILGRFFPVGEGITMLSFVIRAGGDVVVEGHAATREQLLIFEETLRASDQFLEVSFPLEDIVRESNIRFSAKAKLKPPYQF</sequence>
<gene>
    <name evidence="2" type="ORF">A3J58_00775</name>
</gene>
<feature type="transmembrane region" description="Helical" evidence="1">
    <location>
        <begin position="20"/>
        <end position="48"/>
    </location>
</feature>